<sequence>ERICIKFVQCYSKEAHQHCALLGYVPALRGFNDIPGGWFVVVMDALTDYTSLAQLPSSEVHLTSSIFGESYKRLEDFLAQFHNDDFVHGDIRDH</sequence>
<evidence type="ECO:0000313" key="2">
    <source>
        <dbReference type="Proteomes" id="UP000053989"/>
    </source>
</evidence>
<evidence type="ECO:0000313" key="1">
    <source>
        <dbReference type="EMBL" id="KIM53661.1"/>
    </source>
</evidence>
<organism evidence="1 2">
    <name type="scientific">Scleroderma citrinum Foug A</name>
    <dbReference type="NCBI Taxonomy" id="1036808"/>
    <lineage>
        <taxon>Eukaryota</taxon>
        <taxon>Fungi</taxon>
        <taxon>Dikarya</taxon>
        <taxon>Basidiomycota</taxon>
        <taxon>Agaricomycotina</taxon>
        <taxon>Agaricomycetes</taxon>
        <taxon>Agaricomycetidae</taxon>
        <taxon>Boletales</taxon>
        <taxon>Sclerodermatineae</taxon>
        <taxon>Sclerodermataceae</taxon>
        <taxon>Scleroderma</taxon>
    </lineage>
</organism>
<dbReference type="EMBL" id="KN822174">
    <property type="protein sequence ID" value="KIM53661.1"/>
    <property type="molecule type" value="Genomic_DNA"/>
</dbReference>
<gene>
    <name evidence="1" type="ORF">SCLCIDRAFT_138553</name>
</gene>
<protein>
    <recommendedName>
        <fullName evidence="3">Protein kinase domain-containing protein</fullName>
    </recommendedName>
</protein>
<reference evidence="2" key="2">
    <citation type="submission" date="2015-01" db="EMBL/GenBank/DDBJ databases">
        <title>Evolutionary Origins and Diversification of the Mycorrhizal Mutualists.</title>
        <authorList>
            <consortium name="DOE Joint Genome Institute"/>
            <consortium name="Mycorrhizal Genomics Consortium"/>
            <person name="Kohler A."/>
            <person name="Kuo A."/>
            <person name="Nagy L.G."/>
            <person name="Floudas D."/>
            <person name="Copeland A."/>
            <person name="Barry K.W."/>
            <person name="Cichocki N."/>
            <person name="Veneault-Fourrey C."/>
            <person name="LaButti K."/>
            <person name="Lindquist E.A."/>
            <person name="Lipzen A."/>
            <person name="Lundell T."/>
            <person name="Morin E."/>
            <person name="Murat C."/>
            <person name="Riley R."/>
            <person name="Ohm R."/>
            <person name="Sun H."/>
            <person name="Tunlid A."/>
            <person name="Henrissat B."/>
            <person name="Grigoriev I.V."/>
            <person name="Hibbett D.S."/>
            <person name="Martin F."/>
        </authorList>
    </citation>
    <scope>NUCLEOTIDE SEQUENCE [LARGE SCALE GENOMIC DNA]</scope>
    <source>
        <strain evidence="2">Foug A</strain>
    </source>
</reference>
<dbReference type="HOGENOM" id="CLU_2392044_0_0_1"/>
<evidence type="ECO:0008006" key="3">
    <source>
        <dbReference type="Google" id="ProtNLM"/>
    </source>
</evidence>
<dbReference type="InParanoid" id="A0A0C3DC76"/>
<dbReference type="Proteomes" id="UP000053989">
    <property type="component" value="Unassembled WGS sequence"/>
</dbReference>
<dbReference type="STRING" id="1036808.A0A0C3DC76"/>
<dbReference type="OrthoDB" id="3247966at2759"/>
<keyword evidence="2" id="KW-1185">Reference proteome</keyword>
<feature type="non-terminal residue" evidence="1">
    <location>
        <position position="1"/>
    </location>
</feature>
<accession>A0A0C3DC76</accession>
<name>A0A0C3DC76_9AGAM</name>
<dbReference type="AlphaFoldDB" id="A0A0C3DC76"/>
<proteinExistence type="predicted"/>
<reference evidence="1 2" key="1">
    <citation type="submission" date="2014-04" db="EMBL/GenBank/DDBJ databases">
        <authorList>
            <consortium name="DOE Joint Genome Institute"/>
            <person name="Kuo A."/>
            <person name="Kohler A."/>
            <person name="Nagy L.G."/>
            <person name="Floudas D."/>
            <person name="Copeland A."/>
            <person name="Barry K.W."/>
            <person name="Cichocki N."/>
            <person name="Veneault-Fourrey C."/>
            <person name="LaButti K."/>
            <person name="Lindquist E.A."/>
            <person name="Lipzen A."/>
            <person name="Lundell T."/>
            <person name="Morin E."/>
            <person name="Murat C."/>
            <person name="Sun H."/>
            <person name="Tunlid A."/>
            <person name="Henrissat B."/>
            <person name="Grigoriev I.V."/>
            <person name="Hibbett D.S."/>
            <person name="Martin F."/>
            <person name="Nordberg H.P."/>
            <person name="Cantor M.N."/>
            <person name="Hua S.X."/>
        </authorList>
    </citation>
    <scope>NUCLEOTIDE SEQUENCE [LARGE SCALE GENOMIC DNA]</scope>
    <source>
        <strain evidence="1 2">Foug A</strain>
    </source>
</reference>